<protein>
    <submittedName>
        <fullName evidence="2">Uncharacterized protein</fullName>
    </submittedName>
</protein>
<evidence type="ECO:0000256" key="1">
    <source>
        <dbReference type="SAM" id="MobiDB-lite"/>
    </source>
</evidence>
<dbReference type="AlphaFoldDB" id="A0A834I8C3"/>
<proteinExistence type="predicted"/>
<feature type="non-terminal residue" evidence="2">
    <location>
        <position position="1"/>
    </location>
</feature>
<dbReference type="OrthoDB" id="10038642at2759"/>
<accession>A0A834I8C3</accession>
<evidence type="ECO:0000313" key="2">
    <source>
        <dbReference type="EMBL" id="KAF7275829.1"/>
    </source>
</evidence>
<comment type="caution">
    <text evidence="2">The sequence shown here is derived from an EMBL/GenBank/DDBJ whole genome shotgun (WGS) entry which is preliminary data.</text>
</comment>
<keyword evidence="3" id="KW-1185">Reference proteome</keyword>
<reference evidence="2" key="1">
    <citation type="submission" date="2020-08" db="EMBL/GenBank/DDBJ databases">
        <title>Genome sequencing and assembly of the red palm weevil Rhynchophorus ferrugineus.</title>
        <authorList>
            <person name="Dias G.B."/>
            <person name="Bergman C.M."/>
            <person name="Manee M."/>
        </authorList>
    </citation>
    <scope>NUCLEOTIDE SEQUENCE</scope>
    <source>
        <strain evidence="2">AA-2017</strain>
        <tissue evidence="2">Whole larva</tissue>
    </source>
</reference>
<name>A0A834I8C3_RHYFE</name>
<organism evidence="2 3">
    <name type="scientific">Rhynchophorus ferrugineus</name>
    <name type="common">Red palm weevil</name>
    <name type="synonym">Curculio ferrugineus</name>
    <dbReference type="NCBI Taxonomy" id="354439"/>
    <lineage>
        <taxon>Eukaryota</taxon>
        <taxon>Metazoa</taxon>
        <taxon>Ecdysozoa</taxon>
        <taxon>Arthropoda</taxon>
        <taxon>Hexapoda</taxon>
        <taxon>Insecta</taxon>
        <taxon>Pterygota</taxon>
        <taxon>Neoptera</taxon>
        <taxon>Endopterygota</taxon>
        <taxon>Coleoptera</taxon>
        <taxon>Polyphaga</taxon>
        <taxon>Cucujiformia</taxon>
        <taxon>Curculionidae</taxon>
        <taxon>Dryophthorinae</taxon>
        <taxon>Rhynchophorus</taxon>
    </lineage>
</organism>
<dbReference type="EMBL" id="JAACXV010009026">
    <property type="protein sequence ID" value="KAF7275829.1"/>
    <property type="molecule type" value="Genomic_DNA"/>
</dbReference>
<gene>
    <name evidence="2" type="ORF">GWI33_011229</name>
</gene>
<sequence>MMIVTSSDTKNRRQSDENSFTKYEPLKDTDHPLEVLQRWGSGRLLLRYTTLSAN</sequence>
<feature type="region of interest" description="Disordered" evidence="1">
    <location>
        <begin position="1"/>
        <end position="25"/>
    </location>
</feature>
<dbReference type="Proteomes" id="UP000625711">
    <property type="component" value="Unassembled WGS sequence"/>
</dbReference>
<evidence type="ECO:0000313" key="3">
    <source>
        <dbReference type="Proteomes" id="UP000625711"/>
    </source>
</evidence>